<reference evidence="1" key="1">
    <citation type="submission" date="2014-11" db="EMBL/GenBank/DDBJ databases">
        <authorList>
            <person name="Amaro Gonzalez C."/>
        </authorList>
    </citation>
    <scope>NUCLEOTIDE SEQUENCE</scope>
</reference>
<protein>
    <submittedName>
        <fullName evidence="1">Uncharacterized protein</fullName>
    </submittedName>
</protein>
<accession>A0A0E9TIA8</accession>
<name>A0A0E9TIA8_ANGAN</name>
<dbReference type="AlphaFoldDB" id="A0A0E9TIA8"/>
<sequence length="32" mass="3652">MFKLLVSCINYKVSQFSHNIVSQPYILGGFAF</sequence>
<proteinExistence type="predicted"/>
<reference evidence="1" key="2">
    <citation type="journal article" date="2015" name="Fish Shellfish Immunol.">
        <title>Early steps in the European eel (Anguilla anguilla)-Vibrio vulnificus interaction in the gills: Role of the RtxA13 toxin.</title>
        <authorList>
            <person name="Callol A."/>
            <person name="Pajuelo D."/>
            <person name="Ebbesson L."/>
            <person name="Teles M."/>
            <person name="MacKenzie S."/>
            <person name="Amaro C."/>
        </authorList>
    </citation>
    <scope>NUCLEOTIDE SEQUENCE</scope>
</reference>
<dbReference type="EMBL" id="GBXM01055173">
    <property type="protein sequence ID" value="JAH53404.1"/>
    <property type="molecule type" value="Transcribed_RNA"/>
</dbReference>
<organism evidence="1">
    <name type="scientific">Anguilla anguilla</name>
    <name type="common">European freshwater eel</name>
    <name type="synonym">Muraena anguilla</name>
    <dbReference type="NCBI Taxonomy" id="7936"/>
    <lineage>
        <taxon>Eukaryota</taxon>
        <taxon>Metazoa</taxon>
        <taxon>Chordata</taxon>
        <taxon>Craniata</taxon>
        <taxon>Vertebrata</taxon>
        <taxon>Euteleostomi</taxon>
        <taxon>Actinopterygii</taxon>
        <taxon>Neopterygii</taxon>
        <taxon>Teleostei</taxon>
        <taxon>Anguilliformes</taxon>
        <taxon>Anguillidae</taxon>
        <taxon>Anguilla</taxon>
    </lineage>
</organism>
<evidence type="ECO:0000313" key="1">
    <source>
        <dbReference type="EMBL" id="JAH53404.1"/>
    </source>
</evidence>